<name>A0AAV4WSL6_CAEEX</name>
<gene>
    <name evidence="1" type="ORF">CEXT_466261</name>
</gene>
<organism evidence="1 2">
    <name type="scientific">Caerostris extrusa</name>
    <name type="common">Bark spider</name>
    <name type="synonym">Caerostris bankana</name>
    <dbReference type="NCBI Taxonomy" id="172846"/>
    <lineage>
        <taxon>Eukaryota</taxon>
        <taxon>Metazoa</taxon>
        <taxon>Ecdysozoa</taxon>
        <taxon>Arthropoda</taxon>
        <taxon>Chelicerata</taxon>
        <taxon>Arachnida</taxon>
        <taxon>Araneae</taxon>
        <taxon>Araneomorphae</taxon>
        <taxon>Entelegynae</taxon>
        <taxon>Araneoidea</taxon>
        <taxon>Araneidae</taxon>
        <taxon>Caerostris</taxon>
    </lineage>
</organism>
<dbReference type="EMBL" id="BPLR01016701">
    <property type="protein sequence ID" value="GIY85852.1"/>
    <property type="molecule type" value="Genomic_DNA"/>
</dbReference>
<sequence length="98" mass="10991">MRNAPQAMRSNYAPFYIKLPLLSEECTLICAAGEQPPRTALTDSELVPPLSLTSKLVVLFNLPHSQKDCVFLGDVTSLCFHPIKYLSTVHHVMQYSQK</sequence>
<dbReference type="AlphaFoldDB" id="A0AAV4WSL6"/>
<protein>
    <submittedName>
        <fullName evidence="1">Uncharacterized protein</fullName>
    </submittedName>
</protein>
<reference evidence="1 2" key="1">
    <citation type="submission" date="2021-06" db="EMBL/GenBank/DDBJ databases">
        <title>Caerostris extrusa draft genome.</title>
        <authorList>
            <person name="Kono N."/>
            <person name="Arakawa K."/>
        </authorList>
    </citation>
    <scope>NUCLEOTIDE SEQUENCE [LARGE SCALE GENOMIC DNA]</scope>
</reference>
<comment type="caution">
    <text evidence="1">The sequence shown here is derived from an EMBL/GenBank/DDBJ whole genome shotgun (WGS) entry which is preliminary data.</text>
</comment>
<evidence type="ECO:0000313" key="2">
    <source>
        <dbReference type="Proteomes" id="UP001054945"/>
    </source>
</evidence>
<accession>A0AAV4WSL6</accession>
<keyword evidence="2" id="KW-1185">Reference proteome</keyword>
<proteinExistence type="predicted"/>
<dbReference type="Proteomes" id="UP001054945">
    <property type="component" value="Unassembled WGS sequence"/>
</dbReference>
<evidence type="ECO:0000313" key="1">
    <source>
        <dbReference type="EMBL" id="GIY85852.1"/>
    </source>
</evidence>